<dbReference type="STRING" id="580166.AUP43_13865"/>
<evidence type="ECO:0008006" key="3">
    <source>
        <dbReference type="Google" id="ProtNLM"/>
    </source>
</evidence>
<proteinExistence type="predicted"/>
<protein>
    <recommendedName>
        <fullName evidence="3">Zinc-finger protein</fullName>
    </recommendedName>
</protein>
<comment type="caution">
    <text evidence="1">The sequence shown here is derived from an EMBL/GenBank/DDBJ whole genome shotgun (WGS) entry which is preliminary data.</text>
</comment>
<accession>A0A154VIV2</accession>
<organism evidence="1 2">
    <name type="scientific">Oceanibaculum pacificum</name>
    <dbReference type="NCBI Taxonomy" id="580166"/>
    <lineage>
        <taxon>Bacteria</taxon>
        <taxon>Pseudomonadati</taxon>
        <taxon>Pseudomonadota</taxon>
        <taxon>Alphaproteobacteria</taxon>
        <taxon>Rhodospirillales</taxon>
        <taxon>Oceanibaculaceae</taxon>
        <taxon>Oceanibaculum</taxon>
    </lineage>
</organism>
<dbReference type="Pfam" id="PF06170">
    <property type="entry name" value="DUF983"/>
    <property type="match status" value="1"/>
</dbReference>
<gene>
    <name evidence="1" type="ORF">AUP43_13865</name>
</gene>
<sequence length="125" mass="13723">MLDRNAPPYLSAALWRGLKGRCPSCGDGKLLHSYLSVTPHCPSCGEPYGHLRADDMPPWLTVFVVAHLVIPPMLYLEQLYQPNVWAQAIGWSVLSLALTLALLPRAKGAVLALMWSLKSEGTERG</sequence>
<dbReference type="AlphaFoldDB" id="A0A154VIV2"/>
<evidence type="ECO:0000313" key="1">
    <source>
        <dbReference type="EMBL" id="KZD01357.1"/>
    </source>
</evidence>
<dbReference type="Proteomes" id="UP000076400">
    <property type="component" value="Unassembled WGS sequence"/>
</dbReference>
<reference evidence="1 2" key="1">
    <citation type="submission" date="2015-12" db="EMBL/GenBank/DDBJ databases">
        <title>Genome sequence of Oceanibaculum pacificum MCCC 1A02656.</title>
        <authorList>
            <person name="Lu L."/>
            <person name="Lai Q."/>
            <person name="Shao Z."/>
            <person name="Qian P."/>
        </authorList>
    </citation>
    <scope>NUCLEOTIDE SEQUENCE [LARGE SCALE GENOMIC DNA]</scope>
    <source>
        <strain evidence="1 2">MCCC 1A02656</strain>
    </source>
</reference>
<dbReference type="InterPro" id="IPR009325">
    <property type="entry name" value="DUF983"/>
</dbReference>
<name>A0A154VIV2_9PROT</name>
<dbReference type="EMBL" id="LPXN01000157">
    <property type="protein sequence ID" value="KZD01357.1"/>
    <property type="molecule type" value="Genomic_DNA"/>
</dbReference>
<evidence type="ECO:0000313" key="2">
    <source>
        <dbReference type="Proteomes" id="UP000076400"/>
    </source>
</evidence>
<keyword evidence="2" id="KW-1185">Reference proteome</keyword>